<evidence type="ECO:0000313" key="1">
    <source>
        <dbReference type="EMBL" id="KAF3032568.1"/>
    </source>
</evidence>
<evidence type="ECO:0000313" key="2">
    <source>
        <dbReference type="Proteomes" id="UP000758155"/>
    </source>
</evidence>
<gene>
    <name evidence="1" type="ORF">E8E12_003196</name>
</gene>
<organism evidence="1 2">
    <name type="scientific">Didymella heteroderae</name>
    <dbReference type="NCBI Taxonomy" id="1769908"/>
    <lineage>
        <taxon>Eukaryota</taxon>
        <taxon>Fungi</taxon>
        <taxon>Dikarya</taxon>
        <taxon>Ascomycota</taxon>
        <taxon>Pezizomycotina</taxon>
        <taxon>Dothideomycetes</taxon>
        <taxon>Pleosporomycetidae</taxon>
        <taxon>Pleosporales</taxon>
        <taxon>Pleosporineae</taxon>
        <taxon>Didymellaceae</taxon>
        <taxon>Didymella</taxon>
    </lineage>
</organism>
<dbReference type="EMBL" id="SWKV01000097">
    <property type="protein sequence ID" value="KAF3032568.1"/>
    <property type="molecule type" value="Genomic_DNA"/>
</dbReference>
<dbReference type="Proteomes" id="UP000758155">
    <property type="component" value="Unassembled WGS sequence"/>
</dbReference>
<dbReference type="OrthoDB" id="6359816at2759"/>
<protein>
    <submittedName>
        <fullName evidence="1">Uncharacterized protein</fullName>
    </submittedName>
</protein>
<accession>A0A9P4WHL4</accession>
<dbReference type="PANTHER" id="PTHR47843:SF5">
    <property type="entry name" value="BTB_POZ DOMAIN PROTEIN"/>
    <property type="match status" value="1"/>
</dbReference>
<dbReference type="AlphaFoldDB" id="A0A9P4WHL4"/>
<keyword evidence="2" id="KW-1185">Reference proteome</keyword>
<reference evidence="1" key="1">
    <citation type="submission" date="2019-04" db="EMBL/GenBank/DDBJ databases">
        <title>Sequencing of skin fungus with MAO and IRED activity.</title>
        <authorList>
            <person name="Marsaioli A.J."/>
            <person name="Bonatto J.M.C."/>
            <person name="Reis Junior O."/>
        </authorList>
    </citation>
    <scope>NUCLEOTIDE SEQUENCE</scope>
    <source>
        <strain evidence="1">28M1</strain>
    </source>
</reference>
<dbReference type="PANTHER" id="PTHR47843">
    <property type="entry name" value="BTB DOMAIN-CONTAINING PROTEIN-RELATED"/>
    <property type="match status" value="1"/>
</dbReference>
<proteinExistence type="predicted"/>
<comment type="caution">
    <text evidence="1">The sequence shown here is derived from an EMBL/GenBank/DDBJ whole genome shotgun (WGS) entry which is preliminary data.</text>
</comment>
<sequence length="99" mass="11348">MYEIADKYDVIGLKALSVEKFQWACMRFWDHPEFTQAAYHTYTTTPDDDKGLRGIVCKTLSNHMSLLLKPEVEGLMVEFNGLTFDLLIAKAKQAGWCNK</sequence>
<name>A0A9P4WHL4_9PLEO</name>